<evidence type="ECO:0000313" key="2">
    <source>
        <dbReference type="Proteomes" id="UP001159387"/>
    </source>
</evidence>
<dbReference type="RefSeq" id="WP_280654139.1">
    <property type="nucleotide sequence ID" value="NZ_JANQDH010000043.1"/>
</dbReference>
<name>A0AA43GR47_9CYAN</name>
<dbReference type="InterPro" id="IPR039498">
    <property type="entry name" value="NTP_transf_5"/>
</dbReference>
<accession>A0AA43GR47</accession>
<keyword evidence="2" id="KW-1185">Reference proteome</keyword>
<evidence type="ECO:0000313" key="1">
    <source>
        <dbReference type="EMBL" id="MDH6060127.1"/>
    </source>
</evidence>
<dbReference type="EMBL" id="JANQDH010000043">
    <property type="protein sequence ID" value="MDH6060127.1"/>
    <property type="molecule type" value="Genomic_DNA"/>
</dbReference>
<gene>
    <name evidence="1" type="ORF">NWP17_06690</name>
</gene>
<comment type="caution">
    <text evidence="1">The sequence shown here is derived from an EMBL/GenBank/DDBJ whole genome shotgun (WGS) entry which is preliminary data.</text>
</comment>
<dbReference type="AlphaFoldDB" id="A0AA43GR47"/>
<organism evidence="1 2">
    <name type="scientific">Chrysosporum bergii ANA360D</name>
    <dbReference type="NCBI Taxonomy" id="617107"/>
    <lineage>
        <taxon>Bacteria</taxon>
        <taxon>Bacillati</taxon>
        <taxon>Cyanobacteriota</taxon>
        <taxon>Cyanophyceae</taxon>
        <taxon>Nostocales</taxon>
        <taxon>Nodulariaceae</taxon>
        <taxon>Chrysosporum</taxon>
    </lineage>
</organism>
<dbReference type="Gene3D" id="3.30.460.40">
    <property type="match status" value="1"/>
</dbReference>
<proteinExistence type="predicted"/>
<reference evidence="1 2" key="1">
    <citation type="journal article" date="2023" name="J. Phycol.">
        <title>Chrysosporum ovalisporum is synonymous with the true-branching cyanobacterium Umezakia natans (Nostocales/Aphanizomenonaceae).</title>
        <authorList>
            <person name="McGregor G.B."/>
            <person name="Sendall B.C."/>
            <person name="Niiyama Y."/>
            <person name="Tuji A."/>
            <person name="Willis A."/>
        </authorList>
    </citation>
    <scope>NUCLEOTIDE SEQUENCE [LARGE SCALE GENOMIC DNA]</scope>
    <source>
        <strain evidence="1 2">ANA360D</strain>
    </source>
</reference>
<protein>
    <submittedName>
        <fullName evidence="1">Nucleotidyltransferase family protein</fullName>
    </submittedName>
</protein>
<dbReference type="Proteomes" id="UP001159387">
    <property type="component" value="Unassembled WGS sequence"/>
</dbReference>
<sequence length="378" mass="43770">MTTLSPTNHKNQVIKTSSEIELILGCACTHLDTSSTARMTSILHQHLNWKYIIQTAIFHKVTPLIYQTLNNHFSALVPKQILDQLLSYFQTNIRRNLFLTNQLLQLLTVFQLHKISAIPIKGPILAISCYGNLGLRQFNDIDILVRPQDAIKARDLLVAQGYQSTYKFTREQEISRLKSPYCKDNNYTHKLTGVNLDFHWQLLQKYLSFPIDYQQVWERHQLTSLAGQQIPSLSPEDHLLFLCIHGSRDRWNKLQLICDITNLIRAYPAINWGWVIAQAKNLGCWRRFLLGIILAKNLFSIEISGELLQIIKTEPTVQSLAAQITAQLFCPHDNSSTLFKNYIFDLNTRERLQDKLNYCFYQSILVIARNNNLFPAWI</sequence>
<dbReference type="Pfam" id="PF14907">
    <property type="entry name" value="NTP_transf_5"/>
    <property type="match status" value="1"/>
</dbReference>